<evidence type="ECO:0000313" key="1">
    <source>
        <dbReference type="EMBL" id="CAB3747669.1"/>
    </source>
</evidence>
<dbReference type="Proteomes" id="UP000494135">
    <property type="component" value="Unassembled WGS sequence"/>
</dbReference>
<organism evidence="1 2">
    <name type="scientific">Burkholderia puraquae</name>
    <dbReference type="NCBI Taxonomy" id="1904757"/>
    <lineage>
        <taxon>Bacteria</taxon>
        <taxon>Pseudomonadati</taxon>
        <taxon>Pseudomonadota</taxon>
        <taxon>Betaproteobacteria</taxon>
        <taxon>Burkholderiales</taxon>
        <taxon>Burkholderiaceae</taxon>
        <taxon>Burkholderia</taxon>
        <taxon>Burkholderia cepacia complex</taxon>
    </lineage>
</organism>
<reference evidence="1 2" key="1">
    <citation type="submission" date="2020-04" db="EMBL/GenBank/DDBJ databases">
        <authorList>
            <person name="De Canck E."/>
        </authorList>
    </citation>
    <scope>NUCLEOTIDE SEQUENCE [LARGE SCALE GENOMIC DNA]</scope>
    <source>
        <strain evidence="1 2">LMG 29660</strain>
    </source>
</reference>
<protein>
    <submittedName>
        <fullName evidence="1">Uncharacterized protein</fullName>
    </submittedName>
</protein>
<dbReference type="EMBL" id="CADIKG010000001">
    <property type="protein sequence ID" value="CAB3747669.1"/>
    <property type="molecule type" value="Genomic_DNA"/>
</dbReference>
<sequence length="59" mass="6799">MRTGFSAEDNEIARHLPTGLGLEPHERVRLRHEFVRIHENLQASQLTIVAVRMQLAQQP</sequence>
<gene>
    <name evidence="1" type="ORF">LMG29660_00677</name>
</gene>
<proteinExistence type="predicted"/>
<name>A0A6J5D0A7_9BURK</name>
<evidence type="ECO:0000313" key="2">
    <source>
        <dbReference type="Proteomes" id="UP000494135"/>
    </source>
</evidence>
<dbReference type="AlphaFoldDB" id="A0A6J5D0A7"/>
<accession>A0A6J5D0A7</accession>